<evidence type="ECO:0000313" key="1">
    <source>
        <dbReference type="EMBL" id="GIH18265.1"/>
    </source>
</evidence>
<dbReference type="InterPro" id="IPR046198">
    <property type="entry name" value="DUF6230"/>
</dbReference>
<keyword evidence="2" id="KW-1185">Reference proteome</keyword>
<dbReference type="RefSeq" id="WP_373319631.1">
    <property type="nucleotide sequence ID" value="NZ_BONZ01000064.1"/>
</dbReference>
<dbReference type="Pfam" id="PF19741">
    <property type="entry name" value="DUF6230"/>
    <property type="match status" value="1"/>
</dbReference>
<gene>
    <name evidence="1" type="ORF">Raf01_64370</name>
</gene>
<dbReference type="EMBL" id="BONZ01000064">
    <property type="protein sequence ID" value="GIH18265.1"/>
    <property type="molecule type" value="Genomic_DNA"/>
</dbReference>
<comment type="caution">
    <text evidence="1">The sequence shown here is derived from an EMBL/GenBank/DDBJ whole genome shotgun (WGS) entry which is preliminary data.</text>
</comment>
<accession>A0A8J3VTJ8</accession>
<dbReference type="Proteomes" id="UP000642748">
    <property type="component" value="Unassembled WGS sequence"/>
</dbReference>
<sequence>MKDAQGNPMFGHIKWRRFAAVLVPAVAAASLLVVGIANGAIPASFAVSGSTFKVKAAELDGTGFVQYGGFAQEKGGRMIPGTNIPDPTDAKNHPVAVSGIAKASLTDMCQSVVVPGTSISLVIHAGNNGTAATATDLMIDLTQLNGDAEFGNISIGQDASTLNKGPTGAQGLPGFFGQQADTVKITNLTQIAWSTSAGTFNLNGLDLHVSLNKEECF</sequence>
<organism evidence="1 2">
    <name type="scientific">Rugosimonospora africana</name>
    <dbReference type="NCBI Taxonomy" id="556532"/>
    <lineage>
        <taxon>Bacteria</taxon>
        <taxon>Bacillati</taxon>
        <taxon>Actinomycetota</taxon>
        <taxon>Actinomycetes</taxon>
        <taxon>Micromonosporales</taxon>
        <taxon>Micromonosporaceae</taxon>
        <taxon>Rugosimonospora</taxon>
    </lineage>
</organism>
<reference evidence="1" key="1">
    <citation type="submission" date="2021-01" db="EMBL/GenBank/DDBJ databases">
        <title>Whole genome shotgun sequence of Rugosimonospora africana NBRC 104875.</title>
        <authorList>
            <person name="Komaki H."/>
            <person name="Tamura T."/>
        </authorList>
    </citation>
    <scope>NUCLEOTIDE SEQUENCE</scope>
    <source>
        <strain evidence="1">NBRC 104875</strain>
    </source>
</reference>
<protein>
    <submittedName>
        <fullName evidence="1">Cholesterol esterase</fullName>
    </submittedName>
</protein>
<evidence type="ECO:0000313" key="2">
    <source>
        <dbReference type="Proteomes" id="UP000642748"/>
    </source>
</evidence>
<proteinExistence type="predicted"/>
<name>A0A8J3VTJ8_9ACTN</name>
<dbReference type="AlphaFoldDB" id="A0A8J3VTJ8"/>